<gene>
    <name evidence="1" type="ORF">K0U00_43010</name>
</gene>
<reference evidence="1 2" key="1">
    <citation type="submission" date="2021-07" db="EMBL/GenBank/DDBJ databases">
        <title>Paenibacillus radiodurans sp. nov., isolated from the southeastern edge of Tengger Desert.</title>
        <authorList>
            <person name="Zhang G."/>
        </authorList>
    </citation>
    <scope>NUCLEOTIDE SEQUENCE [LARGE SCALE GENOMIC DNA]</scope>
    <source>
        <strain evidence="1 2">CCM 7311</strain>
    </source>
</reference>
<organism evidence="1 2">
    <name type="scientific">Paenibacillus sepulcri</name>
    <dbReference type="NCBI Taxonomy" id="359917"/>
    <lineage>
        <taxon>Bacteria</taxon>
        <taxon>Bacillati</taxon>
        <taxon>Bacillota</taxon>
        <taxon>Bacilli</taxon>
        <taxon>Bacillales</taxon>
        <taxon>Paenibacillaceae</taxon>
        <taxon>Paenibacillus</taxon>
    </lineage>
</organism>
<accession>A0ABS7CIU5</accession>
<proteinExistence type="predicted"/>
<comment type="caution">
    <text evidence="1">The sequence shown here is derived from an EMBL/GenBank/DDBJ whole genome shotgun (WGS) entry which is preliminary data.</text>
</comment>
<feature type="non-terminal residue" evidence="1">
    <location>
        <position position="1"/>
    </location>
</feature>
<protein>
    <submittedName>
        <fullName evidence="1">Cache domain-containing protein</fullName>
    </submittedName>
</protein>
<keyword evidence="2" id="KW-1185">Reference proteome</keyword>
<dbReference type="Gene3D" id="3.30.450.20">
    <property type="entry name" value="PAS domain"/>
    <property type="match status" value="1"/>
</dbReference>
<sequence length="257" mass="28373">ETLSQLELAASQWALDPRMDASLKETDLKREYNTSYALFSFLGLIKATYPFIGEVQLYLKQDLPVVLSDSGGIRQIAGKEEQDQLNRLLDNTRGIYWLTHFSQTAAGPQEKVVLVNRLPVYGKSYGALLFIMDRAKLTAMVQETALEKEGPSLLIDDAGELIVQETSAAEGSEPFRAALMTDVRKRQGENKERGANSKAAKSGSYLFKWDHESYSVSYSKLARSGTSWTYVTASPLSAMTGPIILLSRSLFAVSLTG</sequence>
<dbReference type="Proteomes" id="UP001519887">
    <property type="component" value="Unassembled WGS sequence"/>
</dbReference>
<evidence type="ECO:0000313" key="1">
    <source>
        <dbReference type="EMBL" id="MBW7460852.1"/>
    </source>
</evidence>
<dbReference type="EMBL" id="JAHZIK010002507">
    <property type="protein sequence ID" value="MBW7460852.1"/>
    <property type="molecule type" value="Genomic_DNA"/>
</dbReference>
<evidence type="ECO:0000313" key="2">
    <source>
        <dbReference type="Proteomes" id="UP001519887"/>
    </source>
</evidence>
<name>A0ABS7CIU5_9BACL</name>
<feature type="non-terminal residue" evidence="1">
    <location>
        <position position="257"/>
    </location>
</feature>